<dbReference type="GO" id="GO:0009234">
    <property type="term" value="P:menaquinone biosynthetic process"/>
    <property type="evidence" value="ECO:0007669"/>
    <property type="project" value="UniProtKB-UniRule"/>
</dbReference>
<dbReference type="GO" id="GO:0019284">
    <property type="term" value="P:L-methionine salvage from S-adenosylmethionine"/>
    <property type="evidence" value="ECO:0007669"/>
    <property type="project" value="TreeGrafter"/>
</dbReference>
<organism evidence="4 6">
    <name type="scientific">Sphingobacterium multivorum</name>
    <dbReference type="NCBI Taxonomy" id="28454"/>
    <lineage>
        <taxon>Bacteria</taxon>
        <taxon>Pseudomonadati</taxon>
        <taxon>Bacteroidota</taxon>
        <taxon>Sphingobacteriia</taxon>
        <taxon>Sphingobacteriales</taxon>
        <taxon>Sphingobacteriaceae</taxon>
        <taxon>Sphingobacterium</taxon>
    </lineage>
</organism>
<dbReference type="SUPFAM" id="SSF53167">
    <property type="entry name" value="Purine and uridine phosphorylases"/>
    <property type="match status" value="1"/>
</dbReference>
<evidence type="ECO:0000313" key="5">
    <source>
        <dbReference type="EMBL" id="VXC73765.1"/>
    </source>
</evidence>
<dbReference type="GeneID" id="97183136"/>
<evidence type="ECO:0000256" key="2">
    <source>
        <dbReference type="NCBIfam" id="TIGR03664"/>
    </source>
</evidence>
<feature type="domain" description="Nucleoside phosphorylase" evidence="3">
    <location>
        <begin position="31"/>
        <end position="192"/>
    </location>
</feature>
<evidence type="ECO:0000256" key="1">
    <source>
        <dbReference type="HAMAP-Rule" id="MF_00991"/>
    </source>
</evidence>
<dbReference type="GO" id="GO:0009116">
    <property type="term" value="P:nucleoside metabolic process"/>
    <property type="evidence" value="ECO:0007669"/>
    <property type="project" value="InterPro"/>
</dbReference>
<dbReference type="EC" id="3.2.2.26" evidence="1 2"/>
<dbReference type="UniPathway" id="UPA00079"/>
<accession>A0A654B1B8</accession>
<dbReference type="InterPro" id="IPR035994">
    <property type="entry name" value="Nucleoside_phosphorylase_sf"/>
</dbReference>
<gene>
    <name evidence="4" type="primary">mtnN</name>
    <name evidence="1 5" type="synonym">mqnB</name>
    <name evidence="4" type="ORF">NCTC11343_03252</name>
    <name evidence="5" type="ORF">SPHINGO8BC_150730</name>
</gene>
<protein>
    <recommendedName>
        <fullName evidence="1 2">Futalosine hydrolase</fullName>
        <shortName evidence="1">FL hydrolase</shortName>
        <ecNumber evidence="1 2">3.2.2.26</ecNumber>
    </recommendedName>
    <alternativeName>
        <fullName evidence="1">Futalosine nucleosidase</fullName>
    </alternativeName>
    <alternativeName>
        <fullName evidence="1">Menaquinone biosynthetic enzyme MqnB</fullName>
    </alternativeName>
</protein>
<dbReference type="NCBIfam" id="TIGR03664">
    <property type="entry name" value="fut_nucase"/>
    <property type="match status" value="1"/>
</dbReference>
<dbReference type="Gene3D" id="3.40.50.1580">
    <property type="entry name" value="Nucleoside phosphorylase domain"/>
    <property type="match status" value="1"/>
</dbReference>
<accession>A0A2X2J830</accession>
<keyword evidence="1 4" id="KW-0378">Hydrolase</keyword>
<evidence type="ECO:0000313" key="4">
    <source>
        <dbReference type="EMBL" id="SPZ88026.1"/>
    </source>
</evidence>
<dbReference type="GO" id="GO:0008782">
    <property type="term" value="F:adenosylhomocysteine nucleosidase activity"/>
    <property type="evidence" value="ECO:0007669"/>
    <property type="project" value="TreeGrafter"/>
</dbReference>
<reference evidence="5 7" key="2">
    <citation type="submission" date="2019-10" db="EMBL/GenBank/DDBJ databases">
        <authorList>
            <person name="Karimi E."/>
        </authorList>
    </citation>
    <scope>NUCLEOTIDE SEQUENCE [LARGE SCALE GENOMIC DNA]</scope>
    <source>
        <strain evidence="5">Sphingobacterium sp. 8BC</strain>
    </source>
</reference>
<keyword evidence="4" id="KW-0326">Glycosidase</keyword>
<evidence type="ECO:0000313" key="6">
    <source>
        <dbReference type="Proteomes" id="UP000251241"/>
    </source>
</evidence>
<dbReference type="InterPro" id="IPR000845">
    <property type="entry name" value="Nucleoside_phosphorylase_d"/>
</dbReference>
<dbReference type="RefSeq" id="WP_112375155.1">
    <property type="nucleotide sequence ID" value="NZ_CP068086.1"/>
</dbReference>
<comment type="catalytic activity">
    <reaction evidence="1">
        <text>futalosine + H2O = dehypoxanthine futalosine + hypoxanthine</text>
        <dbReference type="Rhea" id="RHEA:25904"/>
        <dbReference type="ChEBI" id="CHEBI:15377"/>
        <dbReference type="ChEBI" id="CHEBI:17368"/>
        <dbReference type="ChEBI" id="CHEBI:58863"/>
        <dbReference type="ChEBI" id="CHEBI:58864"/>
        <dbReference type="EC" id="3.2.2.26"/>
    </reaction>
</comment>
<dbReference type="Pfam" id="PF01048">
    <property type="entry name" value="PNP_UDP_1"/>
    <property type="match status" value="1"/>
</dbReference>
<dbReference type="EMBL" id="UAUU01000009">
    <property type="protein sequence ID" value="SPZ88026.1"/>
    <property type="molecule type" value="Genomic_DNA"/>
</dbReference>
<dbReference type="EMBL" id="CABWMV010000007">
    <property type="protein sequence ID" value="VXC73765.1"/>
    <property type="molecule type" value="Genomic_DNA"/>
</dbReference>
<keyword evidence="1" id="KW-0474">Menaquinone biosynthesis</keyword>
<dbReference type="Proteomes" id="UP000432350">
    <property type="component" value="Unassembled WGS sequence"/>
</dbReference>
<dbReference type="Proteomes" id="UP000251241">
    <property type="component" value="Unassembled WGS sequence"/>
</dbReference>
<dbReference type="AlphaFoldDB" id="A0A2X2J830"/>
<evidence type="ECO:0000313" key="7">
    <source>
        <dbReference type="Proteomes" id="UP000432350"/>
    </source>
</evidence>
<evidence type="ECO:0000259" key="3">
    <source>
        <dbReference type="Pfam" id="PF01048"/>
    </source>
</evidence>
<dbReference type="InterPro" id="IPR019963">
    <property type="entry name" value="FL_hydrolase_MqnB"/>
</dbReference>
<dbReference type="GO" id="GO:0008930">
    <property type="term" value="F:methylthioadenosine nucleosidase activity"/>
    <property type="evidence" value="ECO:0007669"/>
    <property type="project" value="TreeGrafter"/>
</dbReference>
<dbReference type="CDD" id="cd17766">
    <property type="entry name" value="futalosine_nucleosidase_MqnB"/>
    <property type="match status" value="1"/>
</dbReference>
<comment type="pathway">
    <text evidence="1">Quinol/quinone metabolism; menaquinone biosynthesis.</text>
</comment>
<dbReference type="PANTHER" id="PTHR46832">
    <property type="entry name" value="5'-METHYLTHIOADENOSINE/S-ADENOSYLHOMOCYSTEINE NUCLEOSIDASE"/>
    <property type="match status" value="1"/>
</dbReference>
<comment type="similarity">
    <text evidence="1">Belongs to the PNP/UDP phosphorylase family. Futalosine hydrolase subfamily.</text>
</comment>
<proteinExistence type="inferred from homology"/>
<dbReference type="PANTHER" id="PTHR46832:SF2">
    <property type="entry name" value="FUTALOSINE HYDROLASE"/>
    <property type="match status" value="1"/>
</dbReference>
<reference evidence="4 6" key="1">
    <citation type="submission" date="2018-06" db="EMBL/GenBank/DDBJ databases">
        <authorList>
            <consortium name="Pathogen Informatics"/>
            <person name="Doyle S."/>
        </authorList>
    </citation>
    <scope>NUCLEOTIDE SEQUENCE [LARGE SCALE GENOMIC DNA]</scope>
    <source>
        <strain evidence="4 6">NCTC11343</strain>
    </source>
</reference>
<sequence length="213" mass="23667">MQILVIAATSFELQPFLEVVPNYSQCDTLITGVGMVATAFELGRVLHEKKYDLLINIGIGGCLDRHIKIGSVVQVVSESFVELGAEDGHNFIPIDQLGYGKSKFTSCFLNDKELRLPFLQQGEGITVNKVHGSTESIEKVQKLHPDSLIESMEGAAVFYAADKMTVPVIEIRGISNYVEKRNRATWNIPLAIMNSNKALIKTLDYLNNFYSKI</sequence>
<dbReference type="HAMAP" id="MF_00991">
    <property type="entry name" value="MqnB"/>
    <property type="match status" value="1"/>
</dbReference>
<dbReference type="GO" id="GO:0005829">
    <property type="term" value="C:cytosol"/>
    <property type="evidence" value="ECO:0007669"/>
    <property type="project" value="TreeGrafter"/>
</dbReference>
<comment type="function">
    <text evidence="1">Catalyzes the hydrolysis of futalosine (FL) to dehypoxanthine futalosine (DHFL) and hypoxanthine, a step in the biosynthesis of menaquinone (MK, vitamin K2).</text>
</comment>
<name>A0A2X2J830_SPHMU</name>